<feature type="transmembrane region" description="Helical" evidence="4">
    <location>
        <begin position="303"/>
        <end position="321"/>
    </location>
</feature>
<dbReference type="SUPFAM" id="SSF54862">
    <property type="entry name" value="4Fe-4S ferredoxins"/>
    <property type="match status" value="1"/>
</dbReference>
<feature type="transmembrane region" description="Helical" evidence="4">
    <location>
        <begin position="341"/>
        <end position="364"/>
    </location>
</feature>
<feature type="transmembrane region" description="Helical" evidence="4">
    <location>
        <begin position="12"/>
        <end position="30"/>
    </location>
</feature>
<dbReference type="Pfam" id="PF12801">
    <property type="entry name" value="Fer4_5"/>
    <property type="match status" value="2"/>
</dbReference>
<feature type="transmembrane region" description="Helical" evidence="4">
    <location>
        <begin position="376"/>
        <end position="398"/>
    </location>
</feature>
<gene>
    <name evidence="6" type="ORF">MNBD_GAMMA20-2352</name>
</gene>
<dbReference type="PANTHER" id="PTHR30224">
    <property type="entry name" value="ELECTRON TRANSPORT PROTEIN"/>
    <property type="match status" value="1"/>
</dbReference>
<proteinExistence type="predicted"/>
<feature type="transmembrane region" description="Helical" evidence="4">
    <location>
        <begin position="445"/>
        <end position="464"/>
    </location>
</feature>
<dbReference type="GO" id="GO:0005886">
    <property type="term" value="C:plasma membrane"/>
    <property type="evidence" value="ECO:0007669"/>
    <property type="project" value="UniProtKB-SubCell"/>
</dbReference>
<sequence>MTMTHPGLPITWALGIVITMLLTGLGVMLIRRETPHNRVIRLAGLPLIGIPLQRLLQRPWLQLGLKIFLIAVFLLIIAAGLYGTPIAERNFATVMTWNIWWAALIISIFFLGTTWCGVCPWDTLASWLVRHRLWGRSTSGLSLNLKVPKVLRNLWPALLLLIILTWLELGVGITTNPKATASLALLIVVLAVISAALYEDKAFCRFFCPVGRTVGAYSQLSLIELRPIEPDICTRCSTLECYRGNEKIAPCPMHLVMGRLTQNTYCTACGNCLQSCPEQNIHWQIRSPSREAIRDARPRWDEAWFMLGLLALTSFHGITMLPTWESLMTGLAQQIGDSGNLLVSFSLGLGLNLAVVAALFALAVKLTQWLSGNRQDFRQIFSAFSFVALPLAFAYHLAHNLNHLVRENSGLTTLIINPLGNDTQPLGMMEKHMRHLQMLISQDSLVFLQALLMVFGFWIAMRIIRQRRNGVLPGATWSLLPMVLFAVLINLFHVWILMQPMAMRL</sequence>
<evidence type="ECO:0000256" key="2">
    <source>
        <dbReference type="ARBA" id="ARBA00022475"/>
    </source>
</evidence>
<dbReference type="PANTHER" id="PTHR30224:SF4">
    <property type="entry name" value="ELECTRON TRANSPORT PROTEIN YCCM-RELATED"/>
    <property type="match status" value="1"/>
</dbReference>
<feature type="transmembrane region" description="Helical" evidence="4">
    <location>
        <begin position="179"/>
        <end position="198"/>
    </location>
</feature>
<feature type="transmembrane region" description="Helical" evidence="4">
    <location>
        <begin position="99"/>
        <end position="129"/>
    </location>
</feature>
<keyword evidence="4" id="KW-0812">Transmembrane</keyword>
<feature type="domain" description="4Fe-4S ferredoxin-type" evidence="5">
    <location>
        <begin position="258"/>
        <end position="286"/>
    </location>
</feature>
<comment type="subcellular location">
    <subcellularLocation>
        <location evidence="1">Cell membrane</location>
    </subcellularLocation>
</comment>
<reference evidence="6" key="1">
    <citation type="submission" date="2018-06" db="EMBL/GenBank/DDBJ databases">
        <authorList>
            <person name="Zhirakovskaya E."/>
        </authorList>
    </citation>
    <scope>NUCLEOTIDE SEQUENCE</scope>
</reference>
<dbReference type="PROSITE" id="PS00198">
    <property type="entry name" value="4FE4S_FER_1"/>
    <property type="match status" value="1"/>
</dbReference>
<feature type="transmembrane region" description="Helical" evidence="4">
    <location>
        <begin position="150"/>
        <end position="167"/>
    </location>
</feature>
<dbReference type="AlphaFoldDB" id="A0A3B1AVS8"/>
<dbReference type="EMBL" id="UOFU01000264">
    <property type="protein sequence ID" value="VAX02350.1"/>
    <property type="molecule type" value="Genomic_DNA"/>
</dbReference>
<evidence type="ECO:0000256" key="4">
    <source>
        <dbReference type="SAM" id="Phobius"/>
    </source>
</evidence>
<evidence type="ECO:0000256" key="3">
    <source>
        <dbReference type="ARBA" id="ARBA00023136"/>
    </source>
</evidence>
<evidence type="ECO:0000313" key="6">
    <source>
        <dbReference type="EMBL" id="VAX02350.1"/>
    </source>
</evidence>
<accession>A0A3B1AVS8</accession>
<organism evidence="6">
    <name type="scientific">hydrothermal vent metagenome</name>
    <dbReference type="NCBI Taxonomy" id="652676"/>
    <lineage>
        <taxon>unclassified sequences</taxon>
        <taxon>metagenomes</taxon>
        <taxon>ecological metagenomes</taxon>
    </lineage>
</organism>
<keyword evidence="2" id="KW-1003">Cell membrane</keyword>
<dbReference type="InterPro" id="IPR017896">
    <property type="entry name" value="4Fe4S_Fe-S-bd"/>
</dbReference>
<evidence type="ECO:0000256" key="1">
    <source>
        <dbReference type="ARBA" id="ARBA00004236"/>
    </source>
</evidence>
<dbReference type="InterPro" id="IPR052378">
    <property type="entry name" value="NosR_regulator"/>
</dbReference>
<evidence type="ECO:0000259" key="5">
    <source>
        <dbReference type="PROSITE" id="PS51379"/>
    </source>
</evidence>
<name>A0A3B1AVS8_9ZZZZ</name>
<feature type="transmembrane region" description="Helical" evidence="4">
    <location>
        <begin position="63"/>
        <end position="87"/>
    </location>
</feature>
<keyword evidence="3 4" id="KW-0472">Membrane</keyword>
<keyword evidence="4" id="KW-1133">Transmembrane helix</keyword>
<dbReference type="InterPro" id="IPR017900">
    <property type="entry name" value="4Fe4S_Fe_S_CS"/>
</dbReference>
<protein>
    <submittedName>
        <fullName evidence="6">Nitrogen assimilation regulatory protein</fullName>
    </submittedName>
</protein>
<dbReference type="PROSITE" id="PS51379">
    <property type="entry name" value="4FE4S_FER_2"/>
    <property type="match status" value="1"/>
</dbReference>
<feature type="transmembrane region" description="Helical" evidence="4">
    <location>
        <begin position="476"/>
        <end position="498"/>
    </location>
</feature>